<keyword evidence="5 11" id="KW-0812">Transmembrane</keyword>
<dbReference type="InterPro" id="IPR017452">
    <property type="entry name" value="GPCR_Rhodpsn_7TM"/>
</dbReference>
<evidence type="ECO:0000256" key="1">
    <source>
        <dbReference type="ARBA" id="ARBA00003929"/>
    </source>
</evidence>
<dbReference type="GeneID" id="109377306"/>
<accession>A0A8B7QN91</accession>
<evidence type="ECO:0000256" key="9">
    <source>
        <dbReference type="ARBA" id="ARBA00023136"/>
    </source>
</evidence>
<dbReference type="RefSeq" id="XP_019489163.1">
    <property type="nucleotide sequence ID" value="XM_019633618.1"/>
</dbReference>
<evidence type="ECO:0000256" key="7">
    <source>
        <dbReference type="ARBA" id="ARBA00022989"/>
    </source>
</evidence>
<keyword evidence="8" id="KW-0297">G-protein coupled receptor</keyword>
<evidence type="ECO:0000256" key="10">
    <source>
        <dbReference type="ARBA" id="ARBA00023224"/>
    </source>
</evidence>
<protein>
    <submittedName>
        <fullName evidence="14">Olfactory receptor 2T6-like</fullName>
    </submittedName>
</protein>
<dbReference type="OrthoDB" id="9828669at2759"/>
<keyword evidence="10" id="KW-0807">Transducer</keyword>
<dbReference type="KEGG" id="hai:109377306"/>
<evidence type="ECO:0000259" key="12">
    <source>
        <dbReference type="PROSITE" id="PS50262"/>
    </source>
</evidence>
<keyword evidence="4" id="KW-0716">Sensory transduction</keyword>
<gene>
    <name evidence="14" type="primary">LOC109377306</name>
</gene>
<keyword evidence="6" id="KW-0552">Olfaction</keyword>
<evidence type="ECO:0000256" key="4">
    <source>
        <dbReference type="ARBA" id="ARBA00022606"/>
    </source>
</evidence>
<evidence type="ECO:0000256" key="8">
    <source>
        <dbReference type="ARBA" id="ARBA00023040"/>
    </source>
</evidence>
<feature type="domain" description="G-protein coupled receptors family 1 profile" evidence="12">
    <location>
        <begin position="8"/>
        <end position="211"/>
    </location>
</feature>
<dbReference type="InterPro" id="IPR000276">
    <property type="entry name" value="GPCR_Rhodpsn"/>
</dbReference>
<feature type="transmembrane region" description="Helical" evidence="11">
    <location>
        <begin position="168"/>
        <end position="193"/>
    </location>
</feature>
<dbReference type="Pfam" id="PF00001">
    <property type="entry name" value="7tm_1"/>
    <property type="match status" value="1"/>
</dbReference>
<dbReference type="GO" id="GO:0004984">
    <property type="term" value="F:olfactory receptor activity"/>
    <property type="evidence" value="ECO:0007669"/>
    <property type="project" value="InterPro"/>
</dbReference>
<dbReference type="PROSITE" id="PS50262">
    <property type="entry name" value="G_PROTEIN_RECEP_F1_2"/>
    <property type="match status" value="1"/>
</dbReference>
<dbReference type="GO" id="GO:0005886">
    <property type="term" value="C:plasma membrane"/>
    <property type="evidence" value="ECO:0007669"/>
    <property type="project" value="UniProtKB-SubCell"/>
</dbReference>
<evidence type="ECO:0000256" key="2">
    <source>
        <dbReference type="ARBA" id="ARBA00004651"/>
    </source>
</evidence>
<evidence type="ECO:0000313" key="14">
    <source>
        <dbReference type="RefSeq" id="XP_019489163.1"/>
    </source>
</evidence>
<evidence type="ECO:0000313" key="13">
    <source>
        <dbReference type="Proteomes" id="UP000694851"/>
    </source>
</evidence>
<dbReference type="PANTHER" id="PTHR26453">
    <property type="entry name" value="OLFACTORY RECEPTOR"/>
    <property type="match status" value="1"/>
</dbReference>
<keyword evidence="8" id="KW-0675">Receptor</keyword>
<dbReference type="GO" id="GO:0004930">
    <property type="term" value="F:G protein-coupled receptor activity"/>
    <property type="evidence" value="ECO:0007669"/>
    <property type="project" value="UniProtKB-KW"/>
</dbReference>
<organism evidence="13 14">
    <name type="scientific">Hipposideros armiger</name>
    <name type="common">Great Himalayan leaf-nosed bat</name>
    <dbReference type="NCBI Taxonomy" id="186990"/>
    <lineage>
        <taxon>Eukaryota</taxon>
        <taxon>Metazoa</taxon>
        <taxon>Chordata</taxon>
        <taxon>Craniata</taxon>
        <taxon>Vertebrata</taxon>
        <taxon>Euteleostomi</taxon>
        <taxon>Mammalia</taxon>
        <taxon>Eutheria</taxon>
        <taxon>Laurasiatheria</taxon>
        <taxon>Chiroptera</taxon>
        <taxon>Yinpterochiroptera</taxon>
        <taxon>Rhinolophoidea</taxon>
        <taxon>Hipposideridae</taxon>
        <taxon>Hipposideros</taxon>
    </lineage>
</organism>
<reference evidence="14" key="1">
    <citation type="submission" date="2025-08" db="UniProtKB">
        <authorList>
            <consortium name="RefSeq"/>
        </authorList>
    </citation>
    <scope>IDENTIFICATION</scope>
    <source>
        <tissue evidence="14">Muscle</tissue>
    </source>
</reference>
<evidence type="ECO:0000256" key="11">
    <source>
        <dbReference type="SAM" id="Phobius"/>
    </source>
</evidence>
<sequence length="211" mass="23764">MSLFTLTGNRLLIVLILVDPHLYTPMYFFPLAALSLIDILFTLAILPKMMTDYFLHRTAISVSGCGTQIFLGLALGGTECILLGLMSYDWYVAICKPLHYPLLITWILCRQVAVSSWTSGTFNALVHTVYTMKFLFCEPREIHHFYCELLGALHLFCEDTLTYKTGVFISTTILLLIPFSVILASYTLILVTINQVASAKRQKHSPPAYLT</sequence>
<dbReference type="SUPFAM" id="SSF81321">
    <property type="entry name" value="Family A G protein-coupled receptor-like"/>
    <property type="match status" value="1"/>
</dbReference>
<dbReference type="InterPro" id="IPR000725">
    <property type="entry name" value="Olfact_rcpt"/>
</dbReference>
<dbReference type="AlphaFoldDB" id="A0A8B7QN91"/>
<dbReference type="PRINTS" id="PR00245">
    <property type="entry name" value="OLFACTORYR"/>
</dbReference>
<evidence type="ECO:0000256" key="5">
    <source>
        <dbReference type="ARBA" id="ARBA00022692"/>
    </source>
</evidence>
<comment type="subcellular location">
    <subcellularLocation>
        <location evidence="2">Cell membrane</location>
        <topology evidence="2">Multi-pass membrane protein</topology>
    </subcellularLocation>
</comment>
<feature type="transmembrane region" description="Helical" evidence="11">
    <location>
        <begin position="27"/>
        <end position="46"/>
    </location>
</feature>
<keyword evidence="7 11" id="KW-1133">Transmembrane helix</keyword>
<evidence type="ECO:0000256" key="6">
    <source>
        <dbReference type="ARBA" id="ARBA00022725"/>
    </source>
</evidence>
<keyword evidence="13" id="KW-1185">Reference proteome</keyword>
<dbReference type="Proteomes" id="UP000694851">
    <property type="component" value="Unplaced"/>
</dbReference>
<name>A0A8B7QN91_HIPAR</name>
<evidence type="ECO:0000256" key="3">
    <source>
        <dbReference type="ARBA" id="ARBA00022475"/>
    </source>
</evidence>
<keyword evidence="3" id="KW-1003">Cell membrane</keyword>
<proteinExistence type="predicted"/>
<keyword evidence="9 11" id="KW-0472">Membrane</keyword>
<feature type="transmembrane region" description="Helical" evidence="11">
    <location>
        <begin position="67"/>
        <end position="88"/>
    </location>
</feature>
<comment type="function">
    <text evidence="1">Putative odorant or sperm cell receptor.</text>
</comment>
<dbReference type="Gene3D" id="1.20.1070.10">
    <property type="entry name" value="Rhodopsin 7-helix transmembrane proteins"/>
    <property type="match status" value="1"/>
</dbReference>